<dbReference type="FunFam" id="2.60.40.10:FF:000169">
    <property type="entry name" value="1,4-alpha-glucan branching enzyme GlgB"/>
    <property type="match status" value="2"/>
</dbReference>
<dbReference type="GO" id="GO:0005978">
    <property type="term" value="P:glycogen biosynthetic process"/>
    <property type="evidence" value="ECO:0007669"/>
    <property type="project" value="UniProtKB-UniRule"/>
</dbReference>
<evidence type="ECO:0000313" key="13">
    <source>
        <dbReference type="Proteomes" id="UP000326641"/>
    </source>
</evidence>
<dbReference type="CDD" id="cd11322">
    <property type="entry name" value="AmyAc_Glg_BE"/>
    <property type="match status" value="1"/>
</dbReference>
<dbReference type="SUPFAM" id="SSF81296">
    <property type="entry name" value="E set domains"/>
    <property type="match status" value="3"/>
</dbReference>
<dbReference type="Pfam" id="PF22019">
    <property type="entry name" value="GlgB_N"/>
    <property type="match status" value="2"/>
</dbReference>
<dbReference type="InterPro" id="IPR006047">
    <property type="entry name" value="GH13_cat_dom"/>
</dbReference>
<evidence type="ECO:0000259" key="11">
    <source>
        <dbReference type="SMART" id="SM00642"/>
    </source>
</evidence>
<dbReference type="SMART" id="SM00642">
    <property type="entry name" value="Aamy"/>
    <property type="match status" value="1"/>
</dbReference>
<reference evidence="12" key="1">
    <citation type="submission" date="2018-11" db="EMBL/GenBank/DDBJ databases">
        <authorList>
            <person name="Onetto C."/>
        </authorList>
    </citation>
    <scope>NUCLEOTIDE SEQUENCE [LARGE SCALE GENOMIC DNA]</scope>
</reference>
<keyword evidence="8 10" id="KW-0320">Glycogen biosynthesis</keyword>
<comment type="catalytic activity">
    <reaction evidence="1 10">
        <text>Transfers a segment of a (1-&gt;4)-alpha-D-glucan chain to a primary hydroxy group in a similar glucan chain.</text>
        <dbReference type="EC" id="2.4.1.18"/>
    </reaction>
</comment>
<dbReference type="InterPro" id="IPR004193">
    <property type="entry name" value="Glyco_hydro_13_N"/>
</dbReference>
<organism evidence="12 13">
    <name type="scientific">Candidatus Defluviicoccus seviourii</name>
    <dbReference type="NCBI Taxonomy" id="2565273"/>
    <lineage>
        <taxon>Bacteria</taxon>
        <taxon>Pseudomonadati</taxon>
        <taxon>Pseudomonadota</taxon>
        <taxon>Alphaproteobacteria</taxon>
        <taxon>Rhodospirillales</taxon>
        <taxon>Rhodospirillaceae</taxon>
        <taxon>Defluviicoccus</taxon>
    </lineage>
</organism>
<dbReference type="Pfam" id="PF00128">
    <property type="entry name" value="Alpha-amylase"/>
    <property type="match status" value="1"/>
</dbReference>
<dbReference type="InterPro" id="IPR044143">
    <property type="entry name" value="GlgB_N_E_set_prok"/>
</dbReference>
<dbReference type="PANTHER" id="PTHR43651">
    <property type="entry name" value="1,4-ALPHA-GLUCAN-BRANCHING ENZYME"/>
    <property type="match status" value="1"/>
</dbReference>
<dbReference type="InterPro" id="IPR054169">
    <property type="entry name" value="GlgB_N"/>
</dbReference>
<keyword evidence="5 10" id="KW-0321">Glycogen metabolism</keyword>
<dbReference type="GO" id="GO:0043169">
    <property type="term" value="F:cation binding"/>
    <property type="evidence" value="ECO:0007669"/>
    <property type="project" value="InterPro"/>
</dbReference>
<dbReference type="InterPro" id="IPR014756">
    <property type="entry name" value="Ig_E-set"/>
</dbReference>
<dbReference type="InterPro" id="IPR017853">
    <property type="entry name" value="GH"/>
</dbReference>
<accession>A0A564W9I6</accession>
<dbReference type="InterPro" id="IPR013783">
    <property type="entry name" value="Ig-like_fold"/>
</dbReference>
<dbReference type="InterPro" id="IPR006407">
    <property type="entry name" value="GlgB"/>
</dbReference>
<dbReference type="NCBIfam" id="TIGR01515">
    <property type="entry name" value="branching_enzym"/>
    <property type="match status" value="1"/>
</dbReference>
<keyword evidence="9 10" id="KW-0119">Carbohydrate metabolism</keyword>
<name>A0A564W9I6_9PROT</name>
<comment type="function">
    <text evidence="2 10">Catalyzes the formation of the alpha-1,6-glucosidic linkages in glycogen by scission of a 1,4-alpha-linked oligosaccharide from growing alpha-1,4-glucan chains and the subsequent attachment of the oligosaccharide to the alpha-1,6 position.</text>
</comment>
<dbReference type="PANTHER" id="PTHR43651:SF3">
    <property type="entry name" value="1,4-ALPHA-GLUCAN-BRANCHING ENZYME"/>
    <property type="match status" value="1"/>
</dbReference>
<evidence type="ECO:0000256" key="10">
    <source>
        <dbReference type="HAMAP-Rule" id="MF_00685"/>
    </source>
</evidence>
<dbReference type="Gene3D" id="3.20.20.80">
    <property type="entry name" value="Glycosidases"/>
    <property type="match status" value="2"/>
</dbReference>
<dbReference type="Proteomes" id="UP000326641">
    <property type="component" value="Unassembled WGS sequence"/>
</dbReference>
<feature type="domain" description="Glycosyl hydrolase family 13 catalytic" evidence="11">
    <location>
        <begin position="709"/>
        <end position="1055"/>
    </location>
</feature>
<feature type="active site" description="Proton donor" evidence="10">
    <location>
        <position position="920"/>
    </location>
</feature>
<dbReference type="GO" id="GO:0003844">
    <property type="term" value="F:1,4-alpha-glucan branching enzyme activity"/>
    <property type="evidence" value="ECO:0007669"/>
    <property type="project" value="UniProtKB-UniRule"/>
</dbReference>
<evidence type="ECO:0000313" key="12">
    <source>
        <dbReference type="EMBL" id="VUX45112.1"/>
    </source>
</evidence>
<feature type="active site" description="Nucleophile" evidence="10">
    <location>
        <position position="866"/>
    </location>
</feature>
<proteinExistence type="inferred from homology"/>
<comment type="similarity">
    <text evidence="4 10">Belongs to the glycosyl hydrolase 13 family. GlgB subfamily.</text>
</comment>
<evidence type="ECO:0000256" key="7">
    <source>
        <dbReference type="ARBA" id="ARBA00022679"/>
    </source>
</evidence>
<evidence type="ECO:0000256" key="4">
    <source>
        <dbReference type="ARBA" id="ARBA00009000"/>
    </source>
</evidence>
<evidence type="ECO:0000256" key="3">
    <source>
        <dbReference type="ARBA" id="ARBA00004964"/>
    </source>
</evidence>
<dbReference type="CDD" id="cd02855">
    <property type="entry name" value="E_set_GBE_prok_N"/>
    <property type="match status" value="2"/>
</dbReference>
<dbReference type="Pfam" id="PF02922">
    <property type="entry name" value="CBM_48"/>
    <property type="match status" value="2"/>
</dbReference>
<protein>
    <recommendedName>
        <fullName evidence="10">1,4-alpha-glucan branching enzyme GlgB</fullName>
        <ecNumber evidence="10">2.4.1.18</ecNumber>
    </recommendedName>
    <alternativeName>
        <fullName evidence="10">1,4-alpha-D-glucan:1,4-alpha-D-glucan 6-glucosyl-transferase</fullName>
    </alternativeName>
    <alternativeName>
        <fullName evidence="10">Alpha-(1-&gt;4)-glucan branching enzyme</fullName>
    </alternativeName>
    <alternativeName>
        <fullName evidence="10">Glycogen branching enzyme</fullName>
        <shortName evidence="10">BE</shortName>
    </alternativeName>
</protein>
<dbReference type="Pfam" id="PF02806">
    <property type="entry name" value="Alpha-amylase_C"/>
    <property type="match status" value="1"/>
</dbReference>
<keyword evidence="13" id="KW-1185">Reference proteome</keyword>
<evidence type="ECO:0000256" key="9">
    <source>
        <dbReference type="ARBA" id="ARBA00023277"/>
    </source>
</evidence>
<keyword evidence="6 10" id="KW-0328">Glycosyltransferase</keyword>
<dbReference type="GO" id="GO:0004553">
    <property type="term" value="F:hydrolase activity, hydrolyzing O-glycosyl compounds"/>
    <property type="evidence" value="ECO:0007669"/>
    <property type="project" value="InterPro"/>
</dbReference>
<evidence type="ECO:0000256" key="6">
    <source>
        <dbReference type="ARBA" id="ARBA00022676"/>
    </source>
</evidence>
<comment type="subunit">
    <text evidence="10">Monomer.</text>
</comment>
<dbReference type="EMBL" id="UXAT02000001">
    <property type="protein sequence ID" value="VUX45112.1"/>
    <property type="molecule type" value="Genomic_DNA"/>
</dbReference>
<evidence type="ECO:0000256" key="5">
    <source>
        <dbReference type="ARBA" id="ARBA00022600"/>
    </source>
</evidence>
<dbReference type="NCBIfam" id="NF003811">
    <property type="entry name" value="PRK05402.1"/>
    <property type="match status" value="1"/>
</dbReference>
<evidence type="ECO:0000256" key="2">
    <source>
        <dbReference type="ARBA" id="ARBA00002953"/>
    </source>
</evidence>
<evidence type="ECO:0000256" key="1">
    <source>
        <dbReference type="ARBA" id="ARBA00000826"/>
    </source>
</evidence>
<dbReference type="HAMAP" id="MF_00685">
    <property type="entry name" value="GlgB"/>
    <property type="match status" value="1"/>
</dbReference>
<dbReference type="UniPathway" id="UPA00164"/>
<gene>
    <name evidence="10 12" type="primary">glgB</name>
    <name evidence="12" type="ORF">DF3PA_10237</name>
</gene>
<dbReference type="AlphaFoldDB" id="A0A564W9I6"/>
<comment type="pathway">
    <text evidence="3 10">Glycan biosynthesis; glycogen biosynthesis.</text>
</comment>
<dbReference type="EC" id="2.4.1.18" evidence="10"/>
<keyword evidence="7 10" id="KW-0808">Transferase</keyword>
<dbReference type="Gene3D" id="2.60.40.1180">
    <property type="entry name" value="Golgi alpha-mannosidase II"/>
    <property type="match status" value="1"/>
</dbReference>
<evidence type="ECO:0000256" key="8">
    <source>
        <dbReference type="ARBA" id="ARBA00023056"/>
    </source>
</evidence>
<dbReference type="InterPro" id="IPR006048">
    <property type="entry name" value="A-amylase/branching_C"/>
</dbReference>
<sequence length="1197" mass="133343">MVTRLPPRDSAGQPTDKETARTAILPQDEIDRIVQSRHDAPHTVLGPHPYGDGSRLLVRAFLPNAEAVTLRVNDIEPDDYAMCRLHPEGLFEAVVEHAGAGIDYVFIGSDRQGNLFTRRDPYCFTESRFTAADEALFVQGRHWRLYEKLGAHPVTYGPVHGVNFAVWAPHAQRVSVVGAFNQWDGRCHQMRRLNRAGIWEVFVPEAKEGDLYKYEIKTAAGSVFLKGDPFAFRTEAHPATASVVYDADWGFCALDAGWLQGGRQRAFSDRGIFVRAVDLDAQAVAAAEAGMSTFRALARPAFLAAIKAEGYTHIELTSARPGHWGSASSFAPGSADGTPEELMELIVACHAQGIGVPVPAFTAALPASLSELAWFDGSPLYETTTAATATGASFDRAKPEVTSFLLSQAAFWVDRYHVDGWRTDAAMAHLYRSLLRDDAAGLAGIRIAVALPARPPTVAGAEMDRLVGGRHDNPFAILGPHFSEATRELRVRAFVPHAQAITLELAAEPELVFELSRVHPQGLFEAVIPDPGPDRGYRLFVRENGEHAYRYPDAYSYAAPVFAELDQHLFGEGNHYRICEKLGAHVRSERGVEGVNFAVWAPNALGVSVVGPFNRWDGRYHPMQRHGVSGVWELFVPEIGAGTLYKFEIRARNGHTYLKADPYAFFTEAAPGTASIVSRLEGAHAWQDQDWIDRRARSRPWEEPIAVYEVHLGSWQRRADGSHPSYREIAAPLVSYVKRMGFTHIELLPIAEHPFEPSWGYQVTNYYAPCSRFGPPQDLMALVDACHQAGIGVILDWVPAHFPRDAFALAWFDGSHLYEHADPRQGEHRDWGTLIFNYGRHEVENFLIGNALFWLEHYHFDGLRVDAVASMLYLDYSRPKPGDWIPNKYGGRENLEAIEFIKHTNAVVHQQYPGVMMIAEESTSFPAVSRPTDQGGLGFGFKWNMGWMHDVLAYMKTPPAERRNHHSKLTFGLVYAFSENFVLSLSHDEVVHLKGSLLTKMGGGQAEKLANLRLLFAFMYAHPGKKLLFMGAEFGQRSEWNHARSLEWDCLDDAEHHGLARMMEDLNALYRRERAFFEVDFKGTGFEWLDADSADACTLAFLRKAKDPRNALMFVFNFSGISLPHHRVGVPYPVAYTALFSTNAQAYCGHAAAIPGERVHAEEVPWHGRDYSIEVPLAAFSALILKPAAADNRPVAE</sequence>
<dbReference type="Gene3D" id="2.60.40.10">
    <property type="entry name" value="Immunoglobulins"/>
    <property type="match status" value="4"/>
</dbReference>
<dbReference type="GO" id="GO:0005829">
    <property type="term" value="C:cytosol"/>
    <property type="evidence" value="ECO:0007669"/>
    <property type="project" value="TreeGrafter"/>
</dbReference>
<dbReference type="FunFam" id="3.20.20.80:FF:000003">
    <property type="entry name" value="1,4-alpha-glucan branching enzyme GlgB"/>
    <property type="match status" value="1"/>
</dbReference>
<comment type="caution">
    <text evidence="12">The sequence shown here is derived from an EMBL/GenBank/DDBJ whole genome shotgun (WGS) entry which is preliminary data.</text>
</comment>
<dbReference type="SUPFAM" id="SSF51011">
    <property type="entry name" value="Glycosyl hydrolase domain"/>
    <property type="match status" value="1"/>
</dbReference>
<dbReference type="SUPFAM" id="SSF51445">
    <property type="entry name" value="(Trans)glycosidases"/>
    <property type="match status" value="2"/>
</dbReference>
<dbReference type="NCBIfam" id="NF008967">
    <property type="entry name" value="PRK12313.1"/>
    <property type="match status" value="1"/>
</dbReference>
<dbReference type="InterPro" id="IPR013780">
    <property type="entry name" value="Glyco_hydro_b"/>
</dbReference>